<dbReference type="InterPro" id="IPR005481">
    <property type="entry name" value="BC-like_N"/>
</dbReference>
<keyword evidence="4" id="KW-0436">Ligase</keyword>
<dbReference type="GO" id="GO:0005524">
    <property type="term" value="F:ATP binding"/>
    <property type="evidence" value="ECO:0007669"/>
    <property type="project" value="UniProtKB-UniRule"/>
</dbReference>
<dbReference type="InterPro" id="IPR011761">
    <property type="entry name" value="ATP-grasp"/>
</dbReference>
<evidence type="ECO:0000256" key="2">
    <source>
        <dbReference type="ARBA" id="ARBA00005060"/>
    </source>
</evidence>
<feature type="domain" description="Lipoyl-binding" evidence="16">
    <location>
        <begin position="587"/>
        <end position="662"/>
    </location>
</feature>
<dbReference type="Pfam" id="PF00364">
    <property type="entry name" value="Biotin_lipoyl"/>
    <property type="match status" value="1"/>
</dbReference>
<reference evidence="19" key="1">
    <citation type="submission" date="2022-08" db="EMBL/GenBank/DDBJ databases">
        <title>Nisaea acidiphila sp. nov., isolated from a marine algal debris and emended description of the genus Nisaea Urios et al. 2008.</title>
        <authorList>
            <person name="Kwon K."/>
        </authorList>
    </citation>
    <scope>NUCLEOTIDE SEQUENCE</scope>
    <source>
        <strain evidence="19">MEBiC11861</strain>
    </source>
</reference>
<dbReference type="Proteomes" id="UP001060336">
    <property type="component" value="Chromosome"/>
</dbReference>
<evidence type="ECO:0000259" key="17">
    <source>
        <dbReference type="PROSITE" id="PS50975"/>
    </source>
</evidence>
<dbReference type="SUPFAM" id="SSF52440">
    <property type="entry name" value="PreATP-grasp domain"/>
    <property type="match status" value="1"/>
</dbReference>
<protein>
    <recommendedName>
        <fullName evidence="3">propionyl-CoA carboxylase</fullName>
        <ecNumber evidence="3">6.4.1.3</ecNumber>
    </recommendedName>
</protein>
<dbReference type="InterPro" id="IPR011054">
    <property type="entry name" value="Rudment_hybrid_motif"/>
</dbReference>
<dbReference type="PANTHER" id="PTHR18866">
    <property type="entry name" value="CARBOXYLASE:PYRUVATE/ACETYL-COA/PROPIONYL-COA CARBOXYLASE"/>
    <property type="match status" value="1"/>
</dbReference>
<dbReference type="Pfam" id="PF02785">
    <property type="entry name" value="Biotin_carb_C"/>
    <property type="match status" value="1"/>
</dbReference>
<organism evidence="19 20">
    <name type="scientific">Nisaea acidiphila</name>
    <dbReference type="NCBI Taxonomy" id="1862145"/>
    <lineage>
        <taxon>Bacteria</taxon>
        <taxon>Pseudomonadati</taxon>
        <taxon>Pseudomonadota</taxon>
        <taxon>Alphaproteobacteria</taxon>
        <taxon>Rhodospirillales</taxon>
        <taxon>Thalassobaculaceae</taxon>
        <taxon>Nisaea</taxon>
    </lineage>
</organism>
<dbReference type="PROSITE" id="PS50968">
    <property type="entry name" value="BIOTINYL_LIPOYL"/>
    <property type="match status" value="1"/>
</dbReference>
<dbReference type="Pfam" id="PF02786">
    <property type="entry name" value="CPSase_L_D2"/>
    <property type="match status" value="1"/>
</dbReference>
<keyword evidence="5" id="KW-0479">Metal-binding</keyword>
<name>A0A9J7AT38_9PROT</name>
<dbReference type="InterPro" id="IPR001882">
    <property type="entry name" value="Biotin_BS"/>
</dbReference>
<dbReference type="PROSITE" id="PS50975">
    <property type="entry name" value="ATP_GRASP"/>
    <property type="match status" value="1"/>
</dbReference>
<evidence type="ECO:0000256" key="7">
    <source>
        <dbReference type="ARBA" id="ARBA00022840"/>
    </source>
</evidence>
<evidence type="ECO:0000313" key="19">
    <source>
        <dbReference type="EMBL" id="UUX50455.1"/>
    </source>
</evidence>
<evidence type="ECO:0000256" key="10">
    <source>
        <dbReference type="ARBA" id="ARBA00022963"/>
    </source>
</evidence>
<dbReference type="FunFam" id="2.40.50.100:FF:000003">
    <property type="entry name" value="Acetyl-CoA carboxylase biotin carboxyl carrier protein"/>
    <property type="match status" value="1"/>
</dbReference>
<comment type="cofactor">
    <cofactor evidence="1">
        <name>biotin</name>
        <dbReference type="ChEBI" id="CHEBI:57586"/>
    </cofactor>
</comment>
<dbReference type="KEGG" id="naci:NUH88_01910"/>
<dbReference type="Pfam" id="PF18140">
    <property type="entry name" value="PCC_BT"/>
    <property type="match status" value="1"/>
</dbReference>
<evidence type="ECO:0000256" key="4">
    <source>
        <dbReference type="ARBA" id="ARBA00022598"/>
    </source>
</evidence>
<dbReference type="SMART" id="SM00878">
    <property type="entry name" value="Biotin_carb_C"/>
    <property type="match status" value="1"/>
</dbReference>
<dbReference type="PROSITE" id="PS00867">
    <property type="entry name" value="CPSASE_2"/>
    <property type="match status" value="1"/>
</dbReference>
<dbReference type="InterPro" id="IPR000089">
    <property type="entry name" value="Biotin_lipoyl"/>
</dbReference>
<evidence type="ECO:0000256" key="13">
    <source>
        <dbReference type="ARBA" id="ARBA00023267"/>
    </source>
</evidence>
<evidence type="ECO:0000313" key="20">
    <source>
        <dbReference type="Proteomes" id="UP001060336"/>
    </source>
</evidence>
<dbReference type="EC" id="6.4.1.3" evidence="3"/>
<keyword evidence="13" id="KW-0092">Biotin</keyword>
<evidence type="ECO:0000256" key="11">
    <source>
        <dbReference type="ARBA" id="ARBA00023098"/>
    </source>
</evidence>
<evidence type="ECO:0000256" key="1">
    <source>
        <dbReference type="ARBA" id="ARBA00001953"/>
    </source>
</evidence>
<evidence type="ECO:0000256" key="9">
    <source>
        <dbReference type="ARBA" id="ARBA00022946"/>
    </source>
</evidence>
<dbReference type="NCBIfam" id="NF006367">
    <property type="entry name" value="PRK08591.1"/>
    <property type="match status" value="1"/>
</dbReference>
<comment type="catalytic activity">
    <reaction evidence="14">
        <text>propanoyl-CoA + hydrogencarbonate + ATP = (S)-methylmalonyl-CoA + ADP + phosphate + H(+)</text>
        <dbReference type="Rhea" id="RHEA:23720"/>
        <dbReference type="ChEBI" id="CHEBI:15378"/>
        <dbReference type="ChEBI" id="CHEBI:17544"/>
        <dbReference type="ChEBI" id="CHEBI:30616"/>
        <dbReference type="ChEBI" id="CHEBI:43474"/>
        <dbReference type="ChEBI" id="CHEBI:57327"/>
        <dbReference type="ChEBI" id="CHEBI:57392"/>
        <dbReference type="ChEBI" id="CHEBI:456216"/>
        <dbReference type="EC" id="6.4.1.3"/>
    </reaction>
    <physiologicalReaction direction="left-to-right" evidence="14">
        <dbReference type="Rhea" id="RHEA:23721"/>
    </physiologicalReaction>
</comment>
<dbReference type="PANTHER" id="PTHR18866:SF33">
    <property type="entry name" value="METHYLCROTONOYL-COA CARBOXYLASE SUBUNIT ALPHA, MITOCHONDRIAL-RELATED"/>
    <property type="match status" value="1"/>
</dbReference>
<dbReference type="InterPro" id="IPR011053">
    <property type="entry name" value="Single_hybrid_motif"/>
</dbReference>
<dbReference type="Pfam" id="PF00289">
    <property type="entry name" value="Biotin_carb_N"/>
    <property type="match status" value="1"/>
</dbReference>
<dbReference type="Gene3D" id="3.30.470.20">
    <property type="entry name" value="ATP-grasp fold, B domain"/>
    <property type="match status" value="1"/>
</dbReference>
<keyword evidence="9" id="KW-0809">Transit peptide</keyword>
<evidence type="ECO:0000259" key="16">
    <source>
        <dbReference type="PROSITE" id="PS50968"/>
    </source>
</evidence>
<dbReference type="PROSITE" id="PS00866">
    <property type="entry name" value="CPSASE_1"/>
    <property type="match status" value="1"/>
</dbReference>
<keyword evidence="8" id="KW-0460">Magnesium</keyword>
<evidence type="ECO:0000256" key="15">
    <source>
        <dbReference type="PROSITE-ProRule" id="PRU00409"/>
    </source>
</evidence>
<dbReference type="GO" id="GO:0016042">
    <property type="term" value="P:lipid catabolic process"/>
    <property type="evidence" value="ECO:0007669"/>
    <property type="project" value="UniProtKB-KW"/>
</dbReference>
<evidence type="ECO:0000259" key="18">
    <source>
        <dbReference type="PROSITE" id="PS50979"/>
    </source>
</evidence>
<accession>A0A9J7AT38</accession>
<keyword evidence="10" id="KW-0442">Lipid degradation</keyword>
<dbReference type="Gene3D" id="3.30.700.30">
    <property type="match status" value="1"/>
</dbReference>
<keyword evidence="7 15" id="KW-0067">ATP-binding</keyword>
<dbReference type="PROSITE" id="PS50979">
    <property type="entry name" value="BC"/>
    <property type="match status" value="1"/>
</dbReference>
<feature type="domain" description="Biotin carboxylation" evidence="18">
    <location>
        <begin position="1"/>
        <end position="447"/>
    </location>
</feature>
<dbReference type="SUPFAM" id="SSF51230">
    <property type="entry name" value="Single hybrid motif"/>
    <property type="match status" value="1"/>
</dbReference>
<keyword evidence="20" id="KW-1185">Reference proteome</keyword>
<evidence type="ECO:0000256" key="6">
    <source>
        <dbReference type="ARBA" id="ARBA00022741"/>
    </source>
</evidence>
<evidence type="ECO:0000256" key="5">
    <source>
        <dbReference type="ARBA" id="ARBA00022723"/>
    </source>
</evidence>
<dbReference type="FunFam" id="3.30.470.20:FF:000028">
    <property type="entry name" value="Methylcrotonoyl-CoA carboxylase subunit alpha, mitochondrial"/>
    <property type="match status" value="1"/>
</dbReference>
<evidence type="ECO:0000256" key="12">
    <source>
        <dbReference type="ARBA" id="ARBA00023211"/>
    </source>
</evidence>
<dbReference type="RefSeq" id="WP_257769627.1">
    <property type="nucleotide sequence ID" value="NZ_CP102480.1"/>
</dbReference>
<gene>
    <name evidence="19" type="ORF">NUH88_01910</name>
</gene>
<dbReference type="InterPro" id="IPR005479">
    <property type="entry name" value="CPAse_ATP-bd"/>
</dbReference>
<keyword evidence="6 15" id="KW-0547">Nucleotide-binding</keyword>
<dbReference type="AlphaFoldDB" id="A0A9J7AT38"/>
<evidence type="ECO:0000256" key="3">
    <source>
        <dbReference type="ARBA" id="ARBA00013050"/>
    </source>
</evidence>
<sequence>MFKKILIANRGEIACRVMRTAKRMGIQTVAVYSDADADALHVQMADEAVHIGPAPSAESYLVIDKIMDAIRQTGAEAVHPGYGFLSENATFAKALEKEGVAFIGPGVKAIGAMGDKIESKKLAHDAKVNTVPGYLGILADETEAAKVAADIGFPVMIKASAGGGGKGMRIAHTAEEVASGFRSAVNEARSSFGDERVFIEKFIEEPRHIEIQVIADKHGNVVHLGERECSIQRRHQKVIEEAPSPFLDEKTRAEMGAQAVALAKAVDYSSAGTVEFIVDAKRNFYFLEMNTRLQVEHPVTELVTGLDLVEIMIRSAAGEKLPFTQKDIKLTGWAMESRIYAEDPYRGFLPSTGRLVRYSPPAESDSVRCDTGVYEGAEISMFYDPMVAKLCTYGTDRIEAIDRMAEALDRFHIRGVGHNVDFLAAMMAHERFRDGRLTTNFIAEEYPDGFEGAPVSKETENAMRAVAVAAECANAERNRMISGQTPVGDRHPPQSAWKVRHDDAAEDAEATLVDGGYDVSIDGSTYAVRGALRAGEPVFGGTVNGKPFPVQMERRGIDYHTSIAGAQRQFMVISRKASELLDRMPKKEAADLSKFLLSPMPGLLVSLAVSEGEPVKAGQELAVVEAMKMENVLRAVKDGTVSKIHAAAGASLAVDQQIMEFE</sequence>
<dbReference type="InterPro" id="IPR050856">
    <property type="entry name" value="Biotin_carboxylase_complex"/>
</dbReference>
<dbReference type="FunFam" id="3.40.50.20:FF:000010">
    <property type="entry name" value="Propionyl-CoA carboxylase subunit alpha"/>
    <property type="match status" value="1"/>
</dbReference>
<dbReference type="GO" id="GO:0046872">
    <property type="term" value="F:metal ion binding"/>
    <property type="evidence" value="ECO:0007669"/>
    <property type="project" value="UniProtKB-KW"/>
</dbReference>
<dbReference type="Gene3D" id="2.40.50.100">
    <property type="match status" value="1"/>
</dbReference>
<keyword evidence="12" id="KW-0464">Manganese</keyword>
<dbReference type="InterPro" id="IPR011764">
    <property type="entry name" value="Biotin_carboxylation_dom"/>
</dbReference>
<dbReference type="PROSITE" id="PS00188">
    <property type="entry name" value="BIOTIN"/>
    <property type="match status" value="1"/>
</dbReference>
<comment type="pathway">
    <text evidence="2">Metabolic intermediate metabolism; propanoyl-CoA degradation; succinyl-CoA from propanoyl-CoA: step 1/3.</text>
</comment>
<dbReference type="InterPro" id="IPR041265">
    <property type="entry name" value="PCC_BT"/>
</dbReference>
<dbReference type="EMBL" id="CP102480">
    <property type="protein sequence ID" value="UUX50455.1"/>
    <property type="molecule type" value="Genomic_DNA"/>
</dbReference>
<proteinExistence type="predicted"/>
<dbReference type="SUPFAM" id="SSF56059">
    <property type="entry name" value="Glutathione synthetase ATP-binding domain-like"/>
    <property type="match status" value="1"/>
</dbReference>
<dbReference type="GO" id="GO:0004658">
    <property type="term" value="F:propionyl-CoA carboxylase activity"/>
    <property type="evidence" value="ECO:0007669"/>
    <property type="project" value="UniProtKB-EC"/>
</dbReference>
<dbReference type="InterPro" id="IPR016185">
    <property type="entry name" value="PreATP-grasp_dom_sf"/>
</dbReference>
<evidence type="ECO:0000256" key="14">
    <source>
        <dbReference type="ARBA" id="ARBA00049495"/>
    </source>
</evidence>
<dbReference type="SUPFAM" id="SSF51246">
    <property type="entry name" value="Rudiment single hybrid motif"/>
    <property type="match status" value="1"/>
</dbReference>
<dbReference type="CDD" id="cd06850">
    <property type="entry name" value="biotinyl_domain"/>
    <property type="match status" value="1"/>
</dbReference>
<dbReference type="FunFam" id="3.30.1490.20:FF:000003">
    <property type="entry name" value="acetyl-CoA carboxylase isoform X1"/>
    <property type="match status" value="1"/>
</dbReference>
<evidence type="ECO:0000256" key="8">
    <source>
        <dbReference type="ARBA" id="ARBA00022842"/>
    </source>
</evidence>
<dbReference type="InterPro" id="IPR005482">
    <property type="entry name" value="Biotin_COase_C"/>
</dbReference>
<keyword evidence="11" id="KW-0443">Lipid metabolism</keyword>
<feature type="domain" description="ATP-grasp" evidence="17">
    <location>
        <begin position="120"/>
        <end position="317"/>
    </location>
</feature>